<name>C7CFT5_METED</name>
<dbReference type="Proteomes" id="UP000008070">
    <property type="component" value="Chromosome"/>
</dbReference>
<dbReference type="KEGG" id="mdi:METDI1404"/>
<accession>C7CFT5</accession>
<protein>
    <recommendedName>
        <fullName evidence="3">Abi-like protein</fullName>
    </recommendedName>
</protein>
<organism evidence="1 2">
    <name type="scientific">Methylorubrum extorquens (strain DSM 6343 / CIP 106787 / DM4)</name>
    <name type="common">Methylobacterium extorquens</name>
    <dbReference type="NCBI Taxonomy" id="661410"/>
    <lineage>
        <taxon>Bacteria</taxon>
        <taxon>Pseudomonadati</taxon>
        <taxon>Pseudomonadota</taxon>
        <taxon>Alphaproteobacteria</taxon>
        <taxon>Hyphomicrobiales</taxon>
        <taxon>Methylobacteriaceae</taxon>
        <taxon>Methylorubrum</taxon>
    </lineage>
</organism>
<evidence type="ECO:0000313" key="2">
    <source>
        <dbReference type="Proteomes" id="UP000008070"/>
    </source>
</evidence>
<gene>
    <name evidence="1" type="ORF">METD_I1404</name>
</gene>
<sequence length="222" mass="26077">MQEIFAKNAALKQSLKVSLSSPRFARYNAAAKGDDLRAIAIYHWNVKLSQSLYTYLQAWEICFRNRMNEFLCWKYNCNWPYDERRARRQLTRMDQSRLQDAIVRQEKTRGLKPAPLPAIVADLSAGFWVSQVSKSYEIPYAWRHNLARIFPHDRALDMRSAWTICDELLTLRNRIAHHEPIFYLPLEQRHRDLQRAVAAMCPGTHAFAEASCAFMETWNTRP</sequence>
<reference evidence="2" key="1">
    <citation type="journal article" date="2009" name="PLoS ONE">
        <title>Methylobacterium genome sequences: a reference blueprint to investigate microbial metabolism of C1 compounds from natural and industrial sources.</title>
        <authorList>
            <person name="Vuilleumier S."/>
            <person name="Chistoserdova L."/>
            <person name="Lee M.-C."/>
            <person name="Bringel F."/>
            <person name="Lajus A."/>
            <person name="Zhou Y."/>
            <person name="Gourion B."/>
            <person name="Barbe V."/>
            <person name="Chang J."/>
            <person name="Cruveiller S."/>
            <person name="Dossat C."/>
            <person name="Gillett W."/>
            <person name="Gruffaz C."/>
            <person name="Haugen E."/>
            <person name="Hourcade E."/>
            <person name="Levy R."/>
            <person name="Mangenot S."/>
            <person name="Muller E."/>
            <person name="Nadalig T."/>
            <person name="Pagni M."/>
            <person name="Penny C."/>
            <person name="Peyraud R."/>
            <person name="Robinson D.G."/>
            <person name="Roche D."/>
            <person name="Rouy Z."/>
            <person name="Saenampechek C."/>
            <person name="Salvignol G."/>
            <person name="Vallenet D."/>
            <person name="Wu Z."/>
            <person name="Marx C.J."/>
            <person name="Vorholt J.A."/>
            <person name="Olson M.V."/>
            <person name="Kaul R."/>
            <person name="Weissenbach J."/>
            <person name="Medigue C."/>
            <person name="Lidstrom M.E."/>
        </authorList>
    </citation>
    <scope>NUCLEOTIDE SEQUENCE [LARGE SCALE GENOMIC DNA]</scope>
    <source>
        <strain evidence="2">DSM 6343 / CIP 106787 / DM4</strain>
    </source>
</reference>
<dbReference type="AlphaFoldDB" id="C7CFT5"/>
<evidence type="ECO:0008006" key="3">
    <source>
        <dbReference type="Google" id="ProtNLM"/>
    </source>
</evidence>
<evidence type="ECO:0000313" key="1">
    <source>
        <dbReference type="EMBL" id="CAX23011.1"/>
    </source>
</evidence>
<proteinExistence type="predicted"/>
<dbReference type="EMBL" id="FP103042">
    <property type="protein sequence ID" value="CAX23011.1"/>
    <property type="molecule type" value="Genomic_DNA"/>
</dbReference>
<dbReference type="HOGENOM" id="CLU_067089_1_0_5"/>